<dbReference type="SMART" id="SM00128">
    <property type="entry name" value="IPPc"/>
    <property type="match status" value="1"/>
</dbReference>
<evidence type="ECO:0000256" key="1">
    <source>
        <dbReference type="SAM" id="MobiDB-lite"/>
    </source>
</evidence>
<sequence>MIHGASANVVKSGLLAGRMGNKGGVGISIHFGTTRLLFVNAHLAAHASKINARFDNISRIQSELRVDTFLPPNDPRNNLKDITAKFDHVFWCGDLNFRVDITRKHADWLIQNKSYEHALAFDQLRNAMREGKTFRNFEEAPIDFPPTYKFDILKVVASREAEVHDESSFVTSDDSFGSPQSRPSLWRRMWGRPSRGPADATERNQASLVRMPSSESLSNVSESSSIMEEAAGGLHHKTSAKNLTAATTELPMEDRLAASLRQQALLRKSTNASTHSLGNGTYDSSSKQRVPSWCDRVLWRTNRPSNVQSKRRSAILRWGPELGGRGGEEESGSRYFKHSPLAWLHGRGQDHDAVEASLGSGSVHVLDYRSIDDMDAEKLGVTSDHRPVIFSAYLRV</sequence>
<dbReference type="PANTHER" id="PTHR11200:SF275">
    <property type="entry name" value="LD06095P"/>
    <property type="match status" value="1"/>
</dbReference>
<dbReference type="Proteomes" id="UP001214603">
    <property type="component" value="Chromosome 5"/>
</dbReference>
<dbReference type="Pfam" id="PF22669">
    <property type="entry name" value="Exo_endo_phos2"/>
    <property type="match status" value="2"/>
</dbReference>
<dbReference type="InterPro" id="IPR046985">
    <property type="entry name" value="IP5"/>
</dbReference>
<evidence type="ECO:0000313" key="3">
    <source>
        <dbReference type="EMBL" id="WFD03769.1"/>
    </source>
</evidence>
<keyword evidence="4" id="KW-1185">Reference proteome</keyword>
<feature type="region of interest" description="Disordered" evidence="1">
    <location>
        <begin position="167"/>
        <end position="220"/>
    </location>
</feature>
<dbReference type="GO" id="GO:0046856">
    <property type="term" value="P:phosphatidylinositol dephosphorylation"/>
    <property type="evidence" value="ECO:0007669"/>
    <property type="project" value="InterPro"/>
</dbReference>
<feature type="domain" description="Inositol polyphosphate-related phosphatase" evidence="2">
    <location>
        <begin position="1"/>
        <end position="324"/>
    </location>
</feature>
<dbReference type="PANTHER" id="PTHR11200">
    <property type="entry name" value="INOSITOL 5-PHOSPHATASE"/>
    <property type="match status" value="1"/>
</dbReference>
<organism evidence="3 4">
    <name type="scientific">Malassezia obtusa</name>
    <dbReference type="NCBI Taxonomy" id="76774"/>
    <lineage>
        <taxon>Eukaryota</taxon>
        <taxon>Fungi</taxon>
        <taxon>Dikarya</taxon>
        <taxon>Basidiomycota</taxon>
        <taxon>Ustilaginomycotina</taxon>
        <taxon>Malasseziomycetes</taxon>
        <taxon>Malasseziales</taxon>
        <taxon>Malasseziaceae</taxon>
        <taxon>Malassezia</taxon>
    </lineage>
</organism>
<evidence type="ECO:0000259" key="2">
    <source>
        <dbReference type="SMART" id="SM00128"/>
    </source>
</evidence>
<dbReference type="InterPro" id="IPR036691">
    <property type="entry name" value="Endo/exonu/phosph_ase_sf"/>
</dbReference>
<dbReference type="Gene3D" id="3.60.10.10">
    <property type="entry name" value="Endonuclease/exonuclease/phosphatase"/>
    <property type="match status" value="1"/>
</dbReference>
<name>A0AAF0IU06_9BASI</name>
<gene>
    <name evidence="3" type="ORF">MOBT1_002463</name>
</gene>
<protein>
    <recommendedName>
        <fullName evidence="2">Inositol polyphosphate-related phosphatase domain-containing protein</fullName>
    </recommendedName>
</protein>
<accession>A0AAF0IU06</accession>
<dbReference type="EMBL" id="CP119938">
    <property type="protein sequence ID" value="WFD03769.1"/>
    <property type="molecule type" value="Genomic_DNA"/>
</dbReference>
<reference evidence="3" key="1">
    <citation type="submission" date="2023-03" db="EMBL/GenBank/DDBJ databases">
        <title>Mating type loci evolution in Malassezia.</title>
        <authorList>
            <person name="Coelho M.A."/>
        </authorList>
    </citation>
    <scope>NUCLEOTIDE SEQUENCE</scope>
    <source>
        <strain evidence="3">CBS 7876</strain>
    </source>
</reference>
<dbReference type="GO" id="GO:0004439">
    <property type="term" value="F:phosphatidylinositol-4,5-bisphosphate 5-phosphatase activity"/>
    <property type="evidence" value="ECO:0007669"/>
    <property type="project" value="TreeGrafter"/>
</dbReference>
<dbReference type="InterPro" id="IPR000300">
    <property type="entry name" value="IPPc"/>
</dbReference>
<proteinExistence type="predicted"/>
<feature type="compositionally biased region" description="Polar residues" evidence="1">
    <location>
        <begin position="168"/>
        <end position="183"/>
    </location>
</feature>
<dbReference type="SUPFAM" id="SSF56219">
    <property type="entry name" value="DNase I-like"/>
    <property type="match status" value="1"/>
</dbReference>
<dbReference type="AlphaFoldDB" id="A0AAF0IU06"/>
<evidence type="ECO:0000313" key="4">
    <source>
        <dbReference type="Proteomes" id="UP001214603"/>
    </source>
</evidence>